<accession>A0ABY7EIJ4</accession>
<organism evidence="2 3">
    <name type="scientific">Mya arenaria</name>
    <name type="common">Soft-shell clam</name>
    <dbReference type="NCBI Taxonomy" id="6604"/>
    <lineage>
        <taxon>Eukaryota</taxon>
        <taxon>Metazoa</taxon>
        <taxon>Spiralia</taxon>
        <taxon>Lophotrochozoa</taxon>
        <taxon>Mollusca</taxon>
        <taxon>Bivalvia</taxon>
        <taxon>Autobranchia</taxon>
        <taxon>Heteroconchia</taxon>
        <taxon>Euheterodonta</taxon>
        <taxon>Imparidentia</taxon>
        <taxon>Neoheterodontei</taxon>
        <taxon>Myida</taxon>
        <taxon>Myoidea</taxon>
        <taxon>Myidae</taxon>
        <taxon>Mya</taxon>
    </lineage>
</organism>
<name>A0ABY7EIJ4_MYAAR</name>
<sequence>MCFKVLGKAEREETSITCSDVLQGSGGYLDKRSTEKWDKTCQYLQSNDSVTVHRRLLEETPDQPKDSSYPEFRGVPNDDCKSARKSKRYIGDEGHVGILQYTYTGTGNKLQIQMYRHL</sequence>
<reference evidence="2" key="1">
    <citation type="submission" date="2022-11" db="EMBL/GenBank/DDBJ databases">
        <title>Centuries of genome instability and evolution in soft-shell clam transmissible cancer (bioRxiv).</title>
        <authorList>
            <person name="Hart S.F.M."/>
            <person name="Yonemitsu M.A."/>
            <person name="Giersch R.M."/>
            <person name="Beal B.F."/>
            <person name="Arriagada G."/>
            <person name="Davis B.W."/>
            <person name="Ostrander E.A."/>
            <person name="Goff S.P."/>
            <person name="Metzger M.J."/>
        </authorList>
    </citation>
    <scope>NUCLEOTIDE SEQUENCE</scope>
    <source>
        <strain evidence="2">MELC-2E11</strain>
        <tissue evidence="2">Siphon/mantle</tissue>
    </source>
</reference>
<proteinExistence type="predicted"/>
<protein>
    <submittedName>
        <fullName evidence="2">Uncharacterized protein</fullName>
    </submittedName>
</protein>
<evidence type="ECO:0000256" key="1">
    <source>
        <dbReference type="SAM" id="MobiDB-lite"/>
    </source>
</evidence>
<evidence type="ECO:0000313" key="2">
    <source>
        <dbReference type="EMBL" id="WAR08468.1"/>
    </source>
</evidence>
<evidence type="ECO:0000313" key="3">
    <source>
        <dbReference type="Proteomes" id="UP001164746"/>
    </source>
</evidence>
<gene>
    <name evidence="2" type="ORF">MAR_018426</name>
</gene>
<feature type="region of interest" description="Disordered" evidence="1">
    <location>
        <begin position="58"/>
        <end position="84"/>
    </location>
</feature>
<keyword evidence="3" id="KW-1185">Reference proteome</keyword>
<dbReference type="Proteomes" id="UP001164746">
    <property type="component" value="Chromosome 6"/>
</dbReference>
<dbReference type="EMBL" id="CP111017">
    <property type="protein sequence ID" value="WAR08468.1"/>
    <property type="molecule type" value="Genomic_DNA"/>
</dbReference>